<dbReference type="Pfam" id="PF17384">
    <property type="entry name" value="DUF150_C"/>
    <property type="match status" value="1"/>
</dbReference>
<evidence type="ECO:0000256" key="2">
    <source>
        <dbReference type="ARBA" id="ARBA00022517"/>
    </source>
</evidence>
<organism evidence="7 8">
    <name type="scientific">Methylobacterium marchantiae</name>
    <dbReference type="NCBI Taxonomy" id="600331"/>
    <lineage>
        <taxon>Bacteria</taxon>
        <taxon>Pseudomonadati</taxon>
        <taxon>Pseudomonadota</taxon>
        <taxon>Alphaproteobacteria</taxon>
        <taxon>Hyphomicrobiales</taxon>
        <taxon>Methylobacteriaceae</taxon>
        <taxon>Methylobacterium</taxon>
    </lineage>
</organism>
<gene>
    <name evidence="3 7" type="primary">rimP</name>
    <name evidence="7" type="ORF">ACFQ4G_20680</name>
</gene>
<keyword evidence="1 3" id="KW-0963">Cytoplasm</keyword>
<feature type="domain" description="Ribosome maturation factor RimP C-terminal" evidence="6">
    <location>
        <begin position="97"/>
        <end position="167"/>
    </location>
</feature>
<evidence type="ECO:0000259" key="5">
    <source>
        <dbReference type="Pfam" id="PF02576"/>
    </source>
</evidence>
<feature type="compositionally biased region" description="Basic and acidic residues" evidence="4">
    <location>
        <begin position="248"/>
        <end position="260"/>
    </location>
</feature>
<evidence type="ECO:0000313" key="8">
    <source>
        <dbReference type="Proteomes" id="UP001597176"/>
    </source>
</evidence>
<evidence type="ECO:0000259" key="6">
    <source>
        <dbReference type="Pfam" id="PF17384"/>
    </source>
</evidence>
<feature type="compositionally biased region" description="Low complexity" evidence="4">
    <location>
        <begin position="209"/>
        <end position="227"/>
    </location>
</feature>
<evidence type="ECO:0000256" key="1">
    <source>
        <dbReference type="ARBA" id="ARBA00022490"/>
    </source>
</evidence>
<dbReference type="InterPro" id="IPR028998">
    <property type="entry name" value="RimP_C"/>
</dbReference>
<feature type="region of interest" description="Disordered" evidence="4">
    <location>
        <begin position="176"/>
        <end position="280"/>
    </location>
</feature>
<name>A0ABW3X3L8_9HYPH</name>
<evidence type="ECO:0000256" key="4">
    <source>
        <dbReference type="SAM" id="MobiDB-lite"/>
    </source>
</evidence>
<dbReference type="SUPFAM" id="SSF75420">
    <property type="entry name" value="YhbC-like, N-terminal domain"/>
    <property type="match status" value="1"/>
</dbReference>
<keyword evidence="2 3" id="KW-0690">Ribosome biogenesis</keyword>
<feature type="compositionally biased region" description="Basic residues" evidence="4">
    <location>
        <begin position="261"/>
        <end position="271"/>
    </location>
</feature>
<reference evidence="8" key="1">
    <citation type="journal article" date="2019" name="Int. J. Syst. Evol. Microbiol.">
        <title>The Global Catalogue of Microorganisms (GCM) 10K type strain sequencing project: providing services to taxonomists for standard genome sequencing and annotation.</title>
        <authorList>
            <consortium name="The Broad Institute Genomics Platform"/>
            <consortium name="The Broad Institute Genome Sequencing Center for Infectious Disease"/>
            <person name="Wu L."/>
            <person name="Ma J."/>
        </authorList>
    </citation>
    <scope>NUCLEOTIDE SEQUENCE [LARGE SCALE GENOMIC DNA]</scope>
    <source>
        <strain evidence="8">CCUG 56108</strain>
    </source>
</reference>
<dbReference type="HAMAP" id="MF_01077">
    <property type="entry name" value="RimP"/>
    <property type="match status" value="1"/>
</dbReference>
<dbReference type="Pfam" id="PF02576">
    <property type="entry name" value="RimP_N"/>
    <property type="match status" value="1"/>
</dbReference>
<dbReference type="InterPro" id="IPR036847">
    <property type="entry name" value="RimP_C_sf"/>
</dbReference>
<proteinExistence type="inferred from homology"/>
<dbReference type="InterPro" id="IPR003728">
    <property type="entry name" value="Ribosome_maturation_RimP"/>
</dbReference>
<feature type="domain" description="Ribosome maturation factor RimP N-terminal" evidence="5">
    <location>
        <begin position="23"/>
        <end position="94"/>
    </location>
</feature>
<dbReference type="NCBIfam" id="NF000932">
    <property type="entry name" value="PRK00092.2-5"/>
    <property type="match status" value="1"/>
</dbReference>
<accession>A0ABW3X3L8</accession>
<dbReference type="Gene3D" id="3.30.300.70">
    <property type="entry name" value="RimP-like superfamily, N-terminal"/>
    <property type="match status" value="1"/>
</dbReference>
<dbReference type="PANTHER" id="PTHR33867:SF1">
    <property type="entry name" value="RIBOSOME MATURATION FACTOR RIMP"/>
    <property type="match status" value="1"/>
</dbReference>
<comment type="similarity">
    <text evidence="3">Belongs to the RimP family.</text>
</comment>
<dbReference type="InterPro" id="IPR028989">
    <property type="entry name" value="RimP_N"/>
</dbReference>
<dbReference type="SUPFAM" id="SSF74942">
    <property type="entry name" value="YhbC-like, C-terminal domain"/>
    <property type="match status" value="1"/>
</dbReference>
<dbReference type="RefSeq" id="WP_238202642.1">
    <property type="nucleotide sequence ID" value="NZ_JBHTND010000046.1"/>
</dbReference>
<keyword evidence="8" id="KW-1185">Reference proteome</keyword>
<dbReference type="EMBL" id="JBHTND010000046">
    <property type="protein sequence ID" value="MFD1303987.1"/>
    <property type="molecule type" value="Genomic_DNA"/>
</dbReference>
<evidence type="ECO:0000313" key="7">
    <source>
        <dbReference type="EMBL" id="MFD1303987.1"/>
    </source>
</evidence>
<sequence length="280" mass="30255">MVDKPEKRLITETGVAARVVQVIEASIEGLGYRVVRVRVSNANGCTVQIMAERPDGTMTVDDCETVSRAISPLLDLDDPVGKAYYLEISSPGIDRPLVRAIDFERWAGYEAKIELAIPLDGRKKFRGTIGAPNPDGLTVPIDLPDVKEGLPSRIDLPLRDLGDAYLVLTDELVRESLRRGGPPQDDDGDEFEGDEDSDDEAEAVTVENAPAEKTASAKKATSAKPPKIQGPKPRSGKLKASQIKGAKPKVEKPETAESKANKAKPVRTKAVRVKESGSLH</sequence>
<evidence type="ECO:0000256" key="3">
    <source>
        <dbReference type="HAMAP-Rule" id="MF_01077"/>
    </source>
</evidence>
<dbReference type="Proteomes" id="UP001597176">
    <property type="component" value="Unassembled WGS sequence"/>
</dbReference>
<dbReference type="PANTHER" id="PTHR33867">
    <property type="entry name" value="RIBOSOME MATURATION FACTOR RIMP"/>
    <property type="match status" value="1"/>
</dbReference>
<comment type="function">
    <text evidence="3">Required for maturation of 30S ribosomal subunits.</text>
</comment>
<feature type="compositionally biased region" description="Acidic residues" evidence="4">
    <location>
        <begin position="184"/>
        <end position="202"/>
    </location>
</feature>
<comment type="subcellular location">
    <subcellularLocation>
        <location evidence="3">Cytoplasm</location>
    </subcellularLocation>
</comment>
<dbReference type="CDD" id="cd01734">
    <property type="entry name" value="YlxS_C"/>
    <property type="match status" value="1"/>
</dbReference>
<comment type="caution">
    <text evidence="7">The sequence shown here is derived from an EMBL/GenBank/DDBJ whole genome shotgun (WGS) entry which is preliminary data.</text>
</comment>
<protein>
    <recommendedName>
        <fullName evidence="3">Ribosome maturation factor RimP</fullName>
    </recommendedName>
</protein>
<dbReference type="InterPro" id="IPR035956">
    <property type="entry name" value="RimP_N_sf"/>
</dbReference>